<dbReference type="OrthoDB" id="58379at2759"/>
<dbReference type="AlphaFoldDB" id="A0A9P6R444"/>
<evidence type="ECO:0000313" key="2">
    <source>
        <dbReference type="Proteomes" id="UP000823405"/>
    </source>
</evidence>
<comment type="caution">
    <text evidence="1">The sequence shown here is derived from an EMBL/GenBank/DDBJ whole genome shotgun (WGS) entry which is preliminary data.</text>
</comment>
<dbReference type="PANTHER" id="PTHR38696:SF1">
    <property type="entry name" value="MEDIATOR OF RNA POLYMERASE II TRANSCRIPTION SUBUNIT 13"/>
    <property type="match status" value="1"/>
</dbReference>
<accession>A0A9P6R444</accession>
<evidence type="ECO:0000313" key="1">
    <source>
        <dbReference type="EMBL" id="KAG0310824.1"/>
    </source>
</evidence>
<gene>
    <name evidence="1" type="ORF">BGZ97_012290</name>
</gene>
<sequence>MQQQYPPSRTICCLSFHETDKIRLINAPESLVSPLRQAIVSTWNQSIKRETSLPQCGGHEFSLKGSPWGPSPKTGPLITSTNLVRALSRVMEQWGWSLILASNVSHVREEKDSLFFEREDHQEPLLSLQERDTGQMTLVDASERKEYEKGDEAALEGVNSFTVELFGYDTIRVAGAPAAVIDALRLAILRHWTQGHKEGVVKGAHEFTFTGCPFQTWGSETSIEIAMVVIQALENVRKYGFKLCESTDVSVVGNKYETQKVKEKQIIDSWVLRRSKQ</sequence>
<name>A0A9P6R444_9FUNG</name>
<keyword evidence="2" id="KW-1185">Reference proteome</keyword>
<dbReference type="Proteomes" id="UP000823405">
    <property type="component" value="Unassembled WGS sequence"/>
</dbReference>
<protein>
    <submittedName>
        <fullName evidence="1">Uncharacterized protein</fullName>
    </submittedName>
</protein>
<reference evidence="1" key="1">
    <citation type="journal article" date="2020" name="Fungal Divers.">
        <title>Resolving the Mortierellaceae phylogeny through synthesis of multi-gene phylogenetics and phylogenomics.</title>
        <authorList>
            <person name="Vandepol N."/>
            <person name="Liber J."/>
            <person name="Desiro A."/>
            <person name="Na H."/>
            <person name="Kennedy M."/>
            <person name="Barry K."/>
            <person name="Grigoriev I.V."/>
            <person name="Miller A.N."/>
            <person name="O'Donnell K."/>
            <person name="Stajich J.E."/>
            <person name="Bonito G."/>
        </authorList>
    </citation>
    <scope>NUCLEOTIDE SEQUENCE</scope>
    <source>
        <strain evidence="1">NVP60</strain>
    </source>
</reference>
<dbReference type="PANTHER" id="PTHR38696">
    <property type="entry name" value="MEDIATOR OF RNA POLYMERASE II TRANSCRIPTION SUBUNIT 13"/>
    <property type="match status" value="1"/>
</dbReference>
<dbReference type="EMBL" id="JAAAIN010000790">
    <property type="protein sequence ID" value="KAG0310824.1"/>
    <property type="molecule type" value="Genomic_DNA"/>
</dbReference>
<organism evidence="1 2">
    <name type="scientific">Linnemannia gamsii</name>
    <dbReference type="NCBI Taxonomy" id="64522"/>
    <lineage>
        <taxon>Eukaryota</taxon>
        <taxon>Fungi</taxon>
        <taxon>Fungi incertae sedis</taxon>
        <taxon>Mucoromycota</taxon>
        <taxon>Mortierellomycotina</taxon>
        <taxon>Mortierellomycetes</taxon>
        <taxon>Mortierellales</taxon>
        <taxon>Mortierellaceae</taxon>
        <taxon>Linnemannia</taxon>
    </lineage>
</organism>
<proteinExistence type="predicted"/>